<feature type="compositionally biased region" description="Low complexity" evidence="1">
    <location>
        <begin position="209"/>
        <end position="222"/>
    </location>
</feature>
<keyword evidence="3" id="KW-1185">Reference proteome</keyword>
<reference evidence="2 3" key="1">
    <citation type="submission" date="2023-03" db="EMBL/GenBank/DDBJ databases">
        <title>Draft assemblies of triclosan tolerant bacteria isolated from returned activated sludge.</title>
        <authorList>
            <person name="Van Hamelsveld S."/>
        </authorList>
    </citation>
    <scope>NUCLEOTIDE SEQUENCE [LARGE SCALE GENOMIC DNA]</scope>
    <source>
        <strain evidence="2 3">GW210010_S58</strain>
    </source>
</reference>
<dbReference type="RefSeq" id="WP_276263694.1">
    <property type="nucleotide sequence ID" value="NZ_JARJLM010000050.1"/>
</dbReference>
<gene>
    <name evidence="2" type="ORF">P3W85_03180</name>
</gene>
<evidence type="ECO:0000313" key="3">
    <source>
        <dbReference type="Proteomes" id="UP001216674"/>
    </source>
</evidence>
<dbReference type="EMBL" id="JARJLM010000050">
    <property type="protein sequence ID" value="MDF3831962.1"/>
    <property type="molecule type" value="Genomic_DNA"/>
</dbReference>
<proteinExistence type="predicted"/>
<accession>A0ABT6AH89</accession>
<organism evidence="2 3">
    <name type="scientific">Cupriavidus basilensis</name>
    <dbReference type="NCBI Taxonomy" id="68895"/>
    <lineage>
        <taxon>Bacteria</taxon>
        <taxon>Pseudomonadati</taxon>
        <taxon>Pseudomonadota</taxon>
        <taxon>Betaproteobacteria</taxon>
        <taxon>Burkholderiales</taxon>
        <taxon>Burkholderiaceae</taxon>
        <taxon>Cupriavidus</taxon>
    </lineage>
</organism>
<name>A0ABT6AH89_9BURK</name>
<dbReference type="Proteomes" id="UP001216674">
    <property type="component" value="Unassembled WGS sequence"/>
</dbReference>
<sequence length="262" mass="28154">MAEIDIVKHDLGGVNARILAKESKADFRRVEAASLKMQTCFTSAEGKRMFVRLFNTLQLNAHFISVIARTRLDHDDVAKVEAAIRAQMDAVADKLNQALDGAEALFKAHGITGAATYDTVPLEVEVGVLSSAGRRYLELIGKLDQLMPLLQTLEIHEVITTQAVDIQRAGLKRLVRDVANATRNFATGLRRRMNALEAHAVESERSRADAAGSAAGAQTGDALEGQGPEVSDRPVEEGAAPELRESITIAAENTEASTQAAA</sequence>
<evidence type="ECO:0000313" key="2">
    <source>
        <dbReference type="EMBL" id="MDF3831962.1"/>
    </source>
</evidence>
<comment type="caution">
    <text evidence="2">The sequence shown here is derived from an EMBL/GenBank/DDBJ whole genome shotgun (WGS) entry which is preliminary data.</text>
</comment>
<feature type="region of interest" description="Disordered" evidence="1">
    <location>
        <begin position="200"/>
        <end position="262"/>
    </location>
</feature>
<protein>
    <submittedName>
        <fullName evidence="2">DUF1845 domain-containing protein</fullName>
    </submittedName>
</protein>
<evidence type="ECO:0000256" key="1">
    <source>
        <dbReference type="SAM" id="MobiDB-lite"/>
    </source>
</evidence>